<evidence type="ECO:0000313" key="1">
    <source>
        <dbReference type="EMBL" id="APA14061.1"/>
    </source>
</evidence>
<dbReference type="RefSeq" id="XP_001587874.1">
    <property type="nucleotide sequence ID" value="XM_001587824.1"/>
</dbReference>
<name>A0A1D9QGN8_SCLS1</name>
<organism evidence="1 2">
    <name type="scientific">Sclerotinia sclerotiorum (strain ATCC 18683 / 1980 / Ss-1)</name>
    <name type="common">White mold</name>
    <name type="synonym">Whetzelinia sclerotiorum</name>
    <dbReference type="NCBI Taxonomy" id="665079"/>
    <lineage>
        <taxon>Eukaryota</taxon>
        <taxon>Fungi</taxon>
        <taxon>Dikarya</taxon>
        <taxon>Ascomycota</taxon>
        <taxon>Pezizomycotina</taxon>
        <taxon>Leotiomycetes</taxon>
        <taxon>Helotiales</taxon>
        <taxon>Sclerotiniaceae</taxon>
        <taxon>Sclerotinia</taxon>
    </lineage>
</organism>
<accession>A0A1D9QGN8</accession>
<proteinExistence type="predicted"/>
<dbReference type="AlphaFoldDB" id="A0A1D9QGN8"/>
<dbReference type="Proteomes" id="UP000177798">
    <property type="component" value="Chromosome 12"/>
</dbReference>
<gene>
    <name evidence="1" type="ORF">sscle_12g088310</name>
</gene>
<dbReference type="KEGG" id="ssl:SS1G_11115"/>
<evidence type="ECO:0000313" key="2">
    <source>
        <dbReference type="Proteomes" id="UP000177798"/>
    </source>
</evidence>
<dbReference type="OrthoDB" id="3556265at2759"/>
<sequence>MSSDTAYEEEAKFIKENPNFLYLGFGPTQELRDEHHAACVAATATVLPAVTAHNEPLPRANAQPANEASHTASNVALLVRRWPSSDLDAYAAANNNVPGALPAAPPINSTQAITPIAYVLPKGVIIEIHDRPLEWTQDSVAIRSVIEQEFVVSKDFRGQPQLWWEPSGYP</sequence>
<reference evidence="2" key="1">
    <citation type="journal article" date="2017" name="Genome Biol. Evol.">
        <title>The complete genome sequence of the phytopathogenic fungus Sclerotinia sclerotiorum reveals insights into the genome architecture of broad host range pathogens.</title>
        <authorList>
            <person name="Derbyshire M."/>
            <person name="Denton-Giles M."/>
            <person name="Hegedus D."/>
            <person name="Seifbarghy S."/>
            <person name="Rollins J."/>
            <person name="van Kan J."/>
            <person name="Seidl M.F."/>
            <person name="Faino L."/>
            <person name="Mbengue M."/>
            <person name="Navaud O."/>
            <person name="Raffaele S."/>
            <person name="Hammond-Kosack K."/>
            <person name="Heard S."/>
            <person name="Oliver R."/>
        </authorList>
    </citation>
    <scope>NUCLEOTIDE SEQUENCE [LARGE SCALE GENOMIC DNA]</scope>
    <source>
        <strain evidence="2">ATCC 18683 / 1980 / Ss-1</strain>
    </source>
</reference>
<dbReference type="VEuPathDB" id="FungiDB:sscle_12g088310"/>
<dbReference type="EMBL" id="CP017825">
    <property type="protein sequence ID" value="APA14061.1"/>
    <property type="molecule type" value="Genomic_DNA"/>
</dbReference>
<protein>
    <submittedName>
        <fullName evidence="1">Uncharacterized protein</fullName>
    </submittedName>
</protein>